<reference evidence="1" key="1">
    <citation type="submission" date="2022-07" db="EMBL/GenBank/DDBJ databases">
        <title>Genome Sequence of Lecanicillium saksenae.</title>
        <authorList>
            <person name="Buettner E."/>
        </authorList>
    </citation>
    <scope>NUCLEOTIDE SEQUENCE</scope>
    <source>
        <strain evidence="1">VT-O1</strain>
    </source>
</reference>
<organism evidence="1 2">
    <name type="scientific">Lecanicillium saksenae</name>
    <dbReference type="NCBI Taxonomy" id="468837"/>
    <lineage>
        <taxon>Eukaryota</taxon>
        <taxon>Fungi</taxon>
        <taxon>Dikarya</taxon>
        <taxon>Ascomycota</taxon>
        <taxon>Pezizomycotina</taxon>
        <taxon>Sordariomycetes</taxon>
        <taxon>Hypocreomycetidae</taxon>
        <taxon>Hypocreales</taxon>
        <taxon>Cordycipitaceae</taxon>
        <taxon>Lecanicillium</taxon>
    </lineage>
</organism>
<keyword evidence="2" id="KW-1185">Reference proteome</keyword>
<accession>A0ACC1QNT7</accession>
<name>A0ACC1QNT7_9HYPO</name>
<sequence length="1210" mass="138603">MVQGSYGGVLDTPRTNIGDATYLSRAPDFADISQEASFHSPEKESGNILQQLRNGRSNGNGISIRTPRRDPLTDRNNLPPSIGGAEFTPLLKSATRNSVRRRGGKENGAMSLTPNLSRIDENDLTPVPRMDASMYSSSRNQSYLDHTIPQIDSSSVTSTPLAIATRRGGDKGPLQDGNQLSLREQENVIDKIEKENFGLKLKIHFLEEALRKAGPGFHEAALKENTELKVDKVTMQREVHRFKKSIITAEREMEAYRQQILELQQNRASRSQEDEGLRAEMETLQRQLDEKEDDVRDLRRQLADGHDGQRNQEQVEKLQDNIEDLEADLRDKDRQLTEREDEVEDLKDKIEEAEERAREAEKRAEEAEENGHGSDELDEAKETIQDLEQNIRRLEEQVDELNEKLEEAATEKDRAERDLEELQEEMANKSVVTKGLSRQIDERVTRLQDELDKAGEDYATLEKEYTEANGEIDELKAKIDQLERQQRHGDPESDARILELEAELQAQIDEKDLLQTRHDTLTAESTTLQRNVERLQMEVEELESSVSKERDYAVEIEKDLRGQYQDELERLNDDISDLQAEVREKDNVYDNDSEKWETEKQTLEAERNRAEEKAAGLQRTIDRLREAEGSLSDRGSRLQDGLKMEEERHRSEEAVLARQINDLQDALETRQKMLTDLRSELSGVREDLRQAQVDYQTQANRVISLEDQVEALRNKSTVMTTPGRLERERESDALKRECESLREQLRALRLNSERSRGAADSTPMRGSQTPTRLKSQLTDANIKLDRVSSEKRSLEDSLAAIRAELRNTQASLAEVKAERDELDSQLRHERLHDNNTLRVDQERLDLRTAKLKLDNEVRRLRDENKALSEQRQFVEKSLESEIEKATAEEDRLNQEIMQLQAKLRQSSSTETTDNSTTRRTIRDLERRVEDYQAQLATAQALLDGDGSSEVSIIRRDLNSARQKEVEFLQREVANKDVIKGLRRELADLESKLHDNQISRMMGSPNGSQIANATYGGSQVITEELQQQLDDAEDQRVVLEEFLEEARQQAEETAAEHTQSLQRLQHQLDKAIRDRDAIVAAATSPSAKSNDAKHLRKTQVEIDNLEHDVRQQQAIIEGLVSSEVALRRKLERTRSERSAYRVSAEKLQRDVANLRNGTGLVEAERALETVVRAADGAEERHRKEVRGMVMQMDWMQARWISPTHGTFPLTP</sequence>
<proteinExistence type="predicted"/>
<gene>
    <name evidence="1" type="ORF">NLG97_g7866</name>
</gene>
<dbReference type="Proteomes" id="UP001148737">
    <property type="component" value="Unassembled WGS sequence"/>
</dbReference>
<dbReference type="EMBL" id="JANAKD010001274">
    <property type="protein sequence ID" value="KAJ3481263.1"/>
    <property type="molecule type" value="Genomic_DNA"/>
</dbReference>
<evidence type="ECO:0000313" key="1">
    <source>
        <dbReference type="EMBL" id="KAJ3481263.1"/>
    </source>
</evidence>
<comment type="caution">
    <text evidence="1">The sequence shown here is derived from an EMBL/GenBank/DDBJ whole genome shotgun (WGS) entry which is preliminary data.</text>
</comment>
<protein>
    <submittedName>
        <fullName evidence="1">Uncharacterized protein</fullName>
    </submittedName>
</protein>
<evidence type="ECO:0000313" key="2">
    <source>
        <dbReference type="Proteomes" id="UP001148737"/>
    </source>
</evidence>